<keyword evidence="5" id="KW-1133">Transmembrane helix</keyword>
<accession>A0ABQ8IJ94</accession>
<protein>
    <submittedName>
        <fullName evidence="6">Uncharacterized protein</fullName>
    </submittedName>
</protein>
<evidence type="ECO:0000256" key="5">
    <source>
        <dbReference type="SAM" id="Phobius"/>
    </source>
</evidence>
<evidence type="ECO:0000256" key="2">
    <source>
        <dbReference type="ARBA" id="ARBA00022538"/>
    </source>
</evidence>
<keyword evidence="3" id="KW-0630">Potassium</keyword>
<keyword evidence="7" id="KW-1185">Reference proteome</keyword>
<dbReference type="PANTHER" id="PTHR32468:SF96">
    <property type="entry name" value="CATION_H(+) ANTIPORTER 26-RELATED"/>
    <property type="match status" value="1"/>
</dbReference>
<evidence type="ECO:0000256" key="4">
    <source>
        <dbReference type="ARBA" id="ARBA00023065"/>
    </source>
</evidence>
<keyword evidence="5" id="KW-0812">Transmembrane</keyword>
<name>A0ABQ8IJ94_9ROSI</name>
<evidence type="ECO:0000313" key="6">
    <source>
        <dbReference type="EMBL" id="KAH7576539.1"/>
    </source>
</evidence>
<gene>
    <name evidence="6" type="ORF">JRO89_XS01G0103500</name>
</gene>
<feature type="transmembrane region" description="Helical" evidence="5">
    <location>
        <begin position="40"/>
        <end position="59"/>
    </location>
</feature>
<keyword evidence="4" id="KW-0406">Ion transport</keyword>
<keyword evidence="5" id="KW-0472">Membrane</keyword>
<dbReference type="InterPro" id="IPR050794">
    <property type="entry name" value="CPA2_transporter"/>
</dbReference>
<keyword evidence="1" id="KW-0813">Transport</keyword>
<evidence type="ECO:0000256" key="3">
    <source>
        <dbReference type="ARBA" id="ARBA00022958"/>
    </source>
</evidence>
<organism evidence="6 7">
    <name type="scientific">Xanthoceras sorbifolium</name>
    <dbReference type="NCBI Taxonomy" id="99658"/>
    <lineage>
        <taxon>Eukaryota</taxon>
        <taxon>Viridiplantae</taxon>
        <taxon>Streptophyta</taxon>
        <taxon>Embryophyta</taxon>
        <taxon>Tracheophyta</taxon>
        <taxon>Spermatophyta</taxon>
        <taxon>Magnoliopsida</taxon>
        <taxon>eudicotyledons</taxon>
        <taxon>Gunneridae</taxon>
        <taxon>Pentapetalae</taxon>
        <taxon>rosids</taxon>
        <taxon>malvids</taxon>
        <taxon>Sapindales</taxon>
        <taxon>Sapindaceae</taxon>
        <taxon>Xanthoceroideae</taxon>
        <taxon>Xanthoceras</taxon>
    </lineage>
</organism>
<evidence type="ECO:0000313" key="7">
    <source>
        <dbReference type="Proteomes" id="UP000827721"/>
    </source>
</evidence>
<sequence>MIPSLYYNMPLKDAFSLGLIRSGRGLFDILYFYCVISKEAFSTIVMITIFQAVATAPVLRATYDTSRRYMAYNRRIIQHSKLQSVQIVGAFRVWKMNSTSCWLEEDMTKDKFILEAVQQSYTFKNCKLQKLKSEDKKTIPCKEFL</sequence>
<dbReference type="EMBL" id="JAFEMO010000001">
    <property type="protein sequence ID" value="KAH7576539.1"/>
    <property type="molecule type" value="Genomic_DNA"/>
</dbReference>
<dbReference type="PANTHER" id="PTHR32468">
    <property type="entry name" value="CATION/H + ANTIPORTER"/>
    <property type="match status" value="1"/>
</dbReference>
<comment type="caution">
    <text evidence="6">The sequence shown here is derived from an EMBL/GenBank/DDBJ whole genome shotgun (WGS) entry which is preliminary data.</text>
</comment>
<evidence type="ECO:0000256" key="1">
    <source>
        <dbReference type="ARBA" id="ARBA00022448"/>
    </source>
</evidence>
<keyword evidence="2" id="KW-0633">Potassium transport</keyword>
<dbReference type="Proteomes" id="UP000827721">
    <property type="component" value="Unassembled WGS sequence"/>
</dbReference>
<proteinExistence type="predicted"/>
<reference evidence="6 7" key="1">
    <citation type="submission" date="2021-02" db="EMBL/GenBank/DDBJ databases">
        <title>Plant Genome Project.</title>
        <authorList>
            <person name="Zhang R.-G."/>
        </authorList>
    </citation>
    <scope>NUCLEOTIDE SEQUENCE [LARGE SCALE GENOMIC DNA]</scope>
    <source>
        <tissue evidence="6">Leaves</tissue>
    </source>
</reference>